<dbReference type="Proteomes" id="UP000248405">
    <property type="component" value="Unassembled WGS sequence"/>
</dbReference>
<organism evidence="1 2">
    <name type="scientific">Aspergillus vadensis (strain CBS 113365 / IMI 142717 / IBT 24658)</name>
    <dbReference type="NCBI Taxonomy" id="1448311"/>
    <lineage>
        <taxon>Eukaryota</taxon>
        <taxon>Fungi</taxon>
        <taxon>Dikarya</taxon>
        <taxon>Ascomycota</taxon>
        <taxon>Pezizomycotina</taxon>
        <taxon>Eurotiomycetes</taxon>
        <taxon>Eurotiomycetidae</taxon>
        <taxon>Eurotiales</taxon>
        <taxon>Aspergillaceae</taxon>
        <taxon>Aspergillus</taxon>
        <taxon>Aspergillus subgen. Circumdati</taxon>
    </lineage>
</organism>
<gene>
    <name evidence="1" type="ORF">BO88DRAFT_426692</name>
</gene>
<reference evidence="1" key="1">
    <citation type="submission" date="2016-12" db="EMBL/GenBank/DDBJ databases">
        <title>The genomes of Aspergillus section Nigri reveals drivers in fungal speciation.</title>
        <authorList>
            <consortium name="DOE Joint Genome Institute"/>
            <person name="Vesth T.C."/>
            <person name="Nybo J."/>
            <person name="Theobald S."/>
            <person name="Brandl J."/>
            <person name="Frisvad J.C."/>
            <person name="Nielsen K.F."/>
            <person name="Lyhne E.K."/>
            <person name="Kogle M.E."/>
            <person name="Kuo A."/>
            <person name="Riley R."/>
            <person name="Clum A."/>
            <person name="Nolan M."/>
            <person name="Lipzen A."/>
            <person name="Salamov A."/>
            <person name="Henrissat B."/>
            <person name="Wiebenga A."/>
            <person name="De Vries R.P."/>
            <person name="Grigoriev I.V."/>
            <person name="Mortensen U.H."/>
            <person name="Andersen M.R."/>
            <person name="Baker S.E."/>
        </authorList>
    </citation>
    <scope>NUCLEOTIDE SEQUENCE [LARGE SCALE GENOMIC DNA]</scope>
    <source>
        <strain evidence="1">CBS 113365</strain>
    </source>
</reference>
<dbReference type="GeneID" id="37213518"/>
<evidence type="ECO:0000313" key="2">
    <source>
        <dbReference type="Proteomes" id="UP000248405"/>
    </source>
</evidence>
<dbReference type="AlphaFoldDB" id="A0A319B5H0"/>
<dbReference type="EMBL" id="KZ821628">
    <property type="protein sequence ID" value="PYH68046.1"/>
    <property type="molecule type" value="Genomic_DNA"/>
</dbReference>
<keyword evidence="2" id="KW-1185">Reference proteome</keyword>
<evidence type="ECO:0000313" key="1">
    <source>
        <dbReference type="EMBL" id="PYH68046.1"/>
    </source>
</evidence>
<dbReference type="OrthoDB" id="4524525at2759"/>
<protein>
    <submittedName>
        <fullName evidence="1">Uncharacterized protein</fullName>
    </submittedName>
</protein>
<accession>A0A319B5H0</accession>
<sequence>MTCLYYQFLAEGTNEMSKYVDVYKVTHGKWGAWAARKFNERKRLVVPAAELEQLDLETETPIWSYLYLLDNPFTSCLQGSHLFFGASLARQRKFVGFHMANIFEEDWNWRITVLNRYAMRQHCWLLVDRFLGHEVVKQDLRGISDCTHMSLSPFMMPDIRRLISEATQVHKKNRRHDVPLKSIVSHIPLEIKIIIKCSFHTDRSSATQHLYVQEIIEAKTPIDWAYFCHGLHELLLQEDWYCDSGLYVRGRILHLNECIKESLWESV</sequence>
<dbReference type="RefSeq" id="XP_025561840.1">
    <property type="nucleotide sequence ID" value="XM_025708926.1"/>
</dbReference>
<name>A0A319B5H0_ASPVC</name>
<proteinExistence type="predicted"/>